<organism evidence="11 12">
    <name type="scientific">Defluviitoga tunisiensis</name>
    <dbReference type="NCBI Taxonomy" id="1006576"/>
    <lineage>
        <taxon>Bacteria</taxon>
        <taxon>Thermotogati</taxon>
        <taxon>Thermotogota</taxon>
        <taxon>Thermotogae</taxon>
        <taxon>Petrotogales</taxon>
        <taxon>Petrotogaceae</taxon>
        <taxon>Defluviitoga</taxon>
    </lineage>
</organism>
<evidence type="ECO:0000259" key="9">
    <source>
        <dbReference type="Pfam" id="PF00551"/>
    </source>
</evidence>
<evidence type="ECO:0000313" key="11">
    <source>
        <dbReference type="EMBL" id="CEP78242.1"/>
    </source>
</evidence>
<dbReference type="InterPro" id="IPR037022">
    <property type="entry name" value="Formyl_trans_C_sf"/>
</dbReference>
<dbReference type="GO" id="GO:0005829">
    <property type="term" value="C:cytosol"/>
    <property type="evidence" value="ECO:0007669"/>
    <property type="project" value="TreeGrafter"/>
</dbReference>
<dbReference type="GO" id="GO:0004479">
    <property type="term" value="F:methionyl-tRNA formyltransferase activity"/>
    <property type="evidence" value="ECO:0007669"/>
    <property type="project" value="UniProtKB-UniRule"/>
</dbReference>
<dbReference type="InterPro" id="IPR041711">
    <property type="entry name" value="Met-tRNA-FMT_N"/>
</dbReference>
<dbReference type="PATRIC" id="fig|1006576.9.peg.925"/>
<feature type="domain" description="Formyl transferase C-terminal" evidence="10">
    <location>
        <begin position="207"/>
        <end position="309"/>
    </location>
</feature>
<keyword evidence="5 8" id="KW-0808">Transferase</keyword>
<dbReference type="Proteomes" id="UP000032809">
    <property type="component" value="Chromosome I"/>
</dbReference>
<dbReference type="PROSITE" id="PS00373">
    <property type="entry name" value="GART"/>
    <property type="match status" value="1"/>
</dbReference>
<dbReference type="Pfam" id="PF02911">
    <property type="entry name" value="Formyl_trans_C"/>
    <property type="match status" value="1"/>
</dbReference>
<evidence type="ECO:0000259" key="10">
    <source>
        <dbReference type="Pfam" id="PF02911"/>
    </source>
</evidence>
<keyword evidence="6 8" id="KW-0648">Protein biosynthesis</keyword>
<dbReference type="InterPro" id="IPR005793">
    <property type="entry name" value="Formyl_trans_C"/>
</dbReference>
<protein>
    <recommendedName>
        <fullName evidence="4 8">Methionyl-tRNA formyltransferase</fullName>
        <ecNumber evidence="3 8">2.1.2.9</ecNumber>
    </recommendedName>
</protein>
<evidence type="ECO:0000256" key="6">
    <source>
        <dbReference type="ARBA" id="ARBA00022917"/>
    </source>
</evidence>
<dbReference type="PANTHER" id="PTHR11138:SF5">
    <property type="entry name" value="METHIONYL-TRNA FORMYLTRANSFERASE, MITOCHONDRIAL"/>
    <property type="match status" value="1"/>
</dbReference>
<gene>
    <name evidence="8 11" type="primary">fmt</name>
    <name evidence="11" type="ORF">DTL3_0938</name>
</gene>
<comment type="function">
    <text evidence="1 8">Attaches a formyl group to the free amino group of methionyl-tRNA(fMet). The formyl group appears to play a dual role in the initiator identity of N-formylmethionyl-tRNA by promoting its recognition by IF2 and preventing the misappropriation of this tRNA by the elongation apparatus.</text>
</comment>
<dbReference type="AlphaFoldDB" id="A0A0C7NQW2"/>
<evidence type="ECO:0000313" key="12">
    <source>
        <dbReference type="Proteomes" id="UP000032809"/>
    </source>
</evidence>
<evidence type="ECO:0000256" key="7">
    <source>
        <dbReference type="ARBA" id="ARBA00048558"/>
    </source>
</evidence>
<evidence type="ECO:0000256" key="4">
    <source>
        <dbReference type="ARBA" id="ARBA00016014"/>
    </source>
</evidence>
<comment type="catalytic activity">
    <reaction evidence="7 8">
        <text>L-methionyl-tRNA(fMet) + (6R)-10-formyltetrahydrofolate = N-formyl-L-methionyl-tRNA(fMet) + (6S)-5,6,7,8-tetrahydrofolate + H(+)</text>
        <dbReference type="Rhea" id="RHEA:24380"/>
        <dbReference type="Rhea" id="RHEA-COMP:9952"/>
        <dbReference type="Rhea" id="RHEA-COMP:9953"/>
        <dbReference type="ChEBI" id="CHEBI:15378"/>
        <dbReference type="ChEBI" id="CHEBI:57453"/>
        <dbReference type="ChEBI" id="CHEBI:78530"/>
        <dbReference type="ChEBI" id="CHEBI:78844"/>
        <dbReference type="ChEBI" id="CHEBI:195366"/>
        <dbReference type="EC" id="2.1.2.9"/>
    </reaction>
</comment>
<evidence type="ECO:0000256" key="3">
    <source>
        <dbReference type="ARBA" id="ARBA00012261"/>
    </source>
</evidence>
<dbReference type="EMBL" id="LN824141">
    <property type="protein sequence ID" value="CEP78242.1"/>
    <property type="molecule type" value="Genomic_DNA"/>
</dbReference>
<dbReference type="RefSeq" id="WP_045087736.1">
    <property type="nucleotide sequence ID" value="NZ_LN824141.1"/>
</dbReference>
<dbReference type="Gene3D" id="3.40.50.170">
    <property type="entry name" value="Formyl transferase, N-terminal domain"/>
    <property type="match status" value="1"/>
</dbReference>
<dbReference type="InterPro" id="IPR001555">
    <property type="entry name" value="GART_AS"/>
</dbReference>
<dbReference type="OrthoDB" id="9802815at2"/>
<dbReference type="HAMAP" id="MF_00182">
    <property type="entry name" value="Formyl_trans"/>
    <property type="match status" value="1"/>
</dbReference>
<dbReference type="HOGENOM" id="CLU_033347_1_1_0"/>
<dbReference type="InterPro" id="IPR044135">
    <property type="entry name" value="Met-tRNA-FMT_C"/>
</dbReference>
<dbReference type="SUPFAM" id="SSF50486">
    <property type="entry name" value="FMT C-terminal domain-like"/>
    <property type="match status" value="1"/>
</dbReference>
<feature type="domain" description="Formyl transferase N-terminal" evidence="9">
    <location>
        <begin position="8"/>
        <end position="184"/>
    </location>
</feature>
<dbReference type="InterPro" id="IPR036477">
    <property type="entry name" value="Formyl_transf_N_sf"/>
</dbReference>
<proteinExistence type="inferred from homology"/>
<evidence type="ECO:0000256" key="1">
    <source>
        <dbReference type="ARBA" id="ARBA00002606"/>
    </source>
</evidence>
<dbReference type="InterPro" id="IPR005794">
    <property type="entry name" value="Fmt"/>
</dbReference>
<dbReference type="CDD" id="cd08646">
    <property type="entry name" value="FMT_core_Met-tRNA-FMT_N"/>
    <property type="match status" value="1"/>
</dbReference>
<dbReference type="NCBIfam" id="TIGR00460">
    <property type="entry name" value="fmt"/>
    <property type="match status" value="1"/>
</dbReference>
<dbReference type="STRING" id="1006576.DTL3_0938"/>
<dbReference type="Pfam" id="PF00551">
    <property type="entry name" value="Formyl_trans_N"/>
    <property type="match status" value="1"/>
</dbReference>
<dbReference type="CDD" id="cd08704">
    <property type="entry name" value="Met_tRNA_FMT_C"/>
    <property type="match status" value="1"/>
</dbReference>
<dbReference type="InterPro" id="IPR002376">
    <property type="entry name" value="Formyl_transf_N"/>
</dbReference>
<evidence type="ECO:0000256" key="5">
    <source>
        <dbReference type="ARBA" id="ARBA00022679"/>
    </source>
</evidence>
<evidence type="ECO:0000256" key="2">
    <source>
        <dbReference type="ARBA" id="ARBA00010699"/>
    </source>
</evidence>
<evidence type="ECO:0000256" key="8">
    <source>
        <dbReference type="HAMAP-Rule" id="MF_00182"/>
    </source>
</evidence>
<comment type="similarity">
    <text evidence="2 8">Belongs to the Fmt family.</text>
</comment>
<keyword evidence="12" id="KW-1185">Reference proteome</keyword>
<dbReference type="InterPro" id="IPR011034">
    <property type="entry name" value="Formyl_transferase-like_C_sf"/>
</dbReference>
<name>A0A0C7NQW2_DEFTU</name>
<accession>A0A0C7NQW2</accession>
<reference evidence="12" key="1">
    <citation type="submission" date="2014-11" db="EMBL/GenBank/DDBJ databases">
        <authorList>
            <person name="Wibberg D."/>
        </authorList>
    </citation>
    <scope>NUCLEOTIDE SEQUENCE [LARGE SCALE GENOMIC DNA]</scope>
    <source>
        <strain evidence="12">L3</strain>
    </source>
</reference>
<dbReference type="Gene3D" id="3.10.25.10">
    <property type="entry name" value="Formyl transferase, C-terminal domain"/>
    <property type="match status" value="1"/>
</dbReference>
<dbReference type="PANTHER" id="PTHR11138">
    <property type="entry name" value="METHIONYL-TRNA FORMYLTRANSFERASE"/>
    <property type="match status" value="1"/>
</dbReference>
<feature type="binding site" evidence="8">
    <location>
        <begin position="115"/>
        <end position="118"/>
    </location>
    <ligand>
        <name>(6S)-5,6,7,8-tetrahydrofolate</name>
        <dbReference type="ChEBI" id="CHEBI:57453"/>
    </ligand>
</feature>
<dbReference type="EC" id="2.1.2.9" evidence="3 8"/>
<sequence length="320" mass="35777">MTKKDDFRIVFMGTPEFGGIVLEEIIKNGYNVIGVFSQPDKPKGRGRKVEPTYVKSIALKYGIPVFQPKSVSKGEGFETLVKLNPNIIITAAFGKILRKNVLEYPEKGCWNVHASLLPKYRGAAPIQRAIENGEKETGITIYKMAEALDAGDIAIQKAIPIEINDNLGAVYNKLVVLAKEIIIEFLEKFDSLTLVSQDDSLATYAEKITSEDLKVNFNWDAIKVHNKIRAYDPIPGVSCEIRGEIVKLFGSELVENYSKKEEIPYENGTIFDKDNTGIYVKCENGIVKIKEIQFPNKRKITTIDAINGRKLNIGDRFVSA</sequence>
<dbReference type="KEGG" id="dtn:DTL3_0938"/>
<dbReference type="SUPFAM" id="SSF53328">
    <property type="entry name" value="Formyltransferase"/>
    <property type="match status" value="1"/>
</dbReference>